<reference evidence="2 3" key="1">
    <citation type="submission" date="2017-08" db="EMBL/GenBank/DDBJ databases">
        <title>The complete genome sequence of a Mycoplasma hyopneumoniae isolate in Korea.</title>
        <authorList>
            <person name="Han J."/>
            <person name="Lee N."/>
        </authorList>
    </citation>
    <scope>NUCLEOTIDE SEQUENCE [LARGE SCALE GENOMIC DNA]</scope>
    <source>
        <strain evidence="2 3">KM014</strain>
    </source>
</reference>
<sequence>MLLNWQSYLLIALIILISLSFLLLLIFSLVFIYNKKIKTTNIVPLTYDVDLKRIRINDVFSLPALKFIIKNKNLLSGLWITQADFVELLEDKFQKIFFNSLTNWQKQIISIKFKKKFFFNNHFQVFFQAKPENGFVIQEVEKPFFSLRKNKKIFKNRVVEKLILNFELPSFLIAFSFPAKISTEFIKNFFLAYNKKFLFLKKISDFQIFSFENILIMQICAKSTTILEKIKNYYKNYLKNHNLTTFLFWLIIDLDRKINYDWKIEIQKFFDLIIKEKTNFLELKSSRKLFRQIIETNEIQPLFNIENYKIGEVKDFKNHKIFYQVYDFDFYNSQKISDLLKFFTEKSNFDHSSKIYKINDVIAQKMRNLVLDFQKFTFLITSETKIADIDLSYIDNLCYQKTVDSKLFYYLNTKKPPLLFLNDNFNALEKNEANDIIISSLGEYARKEKIKLVIKKEMIRRFNFSQKNFPLYYW</sequence>
<proteinExistence type="predicted"/>
<evidence type="ECO:0000256" key="1">
    <source>
        <dbReference type="SAM" id="Phobius"/>
    </source>
</evidence>
<organism evidence="2 3">
    <name type="scientific">Mesomycoplasma hyopneumoniae</name>
    <name type="common">Mycoplasma hyopneumoniae</name>
    <dbReference type="NCBI Taxonomy" id="2099"/>
    <lineage>
        <taxon>Bacteria</taxon>
        <taxon>Bacillati</taxon>
        <taxon>Mycoplasmatota</taxon>
        <taxon>Mycoplasmoidales</taxon>
        <taxon>Metamycoplasmataceae</taxon>
        <taxon>Mesomycoplasma</taxon>
    </lineage>
</organism>
<dbReference type="EMBL" id="CP022714">
    <property type="protein sequence ID" value="ASU14636.1"/>
    <property type="molecule type" value="Genomic_DNA"/>
</dbReference>
<name>A0A223MB14_MESHO</name>
<dbReference type="AlphaFoldDB" id="A0A223MB14"/>
<feature type="transmembrane region" description="Helical" evidence="1">
    <location>
        <begin position="6"/>
        <end position="33"/>
    </location>
</feature>
<protein>
    <submittedName>
        <fullName evidence="2">Uncharacterized protein</fullName>
    </submittedName>
</protein>
<evidence type="ECO:0000313" key="3">
    <source>
        <dbReference type="Proteomes" id="UP000215452"/>
    </source>
</evidence>
<gene>
    <name evidence="2" type="ORF">CIB43_00750</name>
</gene>
<dbReference type="Proteomes" id="UP000215452">
    <property type="component" value="Chromosome"/>
</dbReference>
<keyword evidence="1" id="KW-0472">Membrane</keyword>
<evidence type="ECO:0000313" key="2">
    <source>
        <dbReference type="EMBL" id="ASU14636.1"/>
    </source>
</evidence>
<feature type="transmembrane region" description="Helical" evidence="1">
    <location>
        <begin position="158"/>
        <end position="177"/>
    </location>
</feature>
<keyword evidence="1" id="KW-1133">Transmembrane helix</keyword>
<accession>A0A223MB14</accession>
<keyword evidence="1" id="KW-0812">Transmembrane</keyword>